<feature type="region of interest" description="Disordered" evidence="2">
    <location>
        <begin position="1259"/>
        <end position="1428"/>
    </location>
</feature>
<gene>
    <name evidence="5" type="ORF">C449_13287</name>
</gene>
<dbReference type="STRING" id="1227455.C449_13287"/>
<dbReference type="EMBL" id="AOMD01000029">
    <property type="protein sequence ID" value="EMA43537.1"/>
    <property type="molecule type" value="Genomic_DNA"/>
</dbReference>
<dbReference type="PATRIC" id="fig|1227455.4.peg.2714"/>
<dbReference type="SUPFAM" id="SSF52540">
    <property type="entry name" value="P-loop containing nucleoside triphosphate hydrolases"/>
    <property type="match status" value="1"/>
</dbReference>
<dbReference type="Pfam" id="PF26449">
    <property type="entry name" value="DUF8128"/>
    <property type="match status" value="1"/>
</dbReference>
<accession>M0MCQ7</accession>
<dbReference type="InParanoid" id="M0MCQ7"/>
<dbReference type="InterPro" id="IPR051162">
    <property type="entry name" value="T4SS_component"/>
</dbReference>
<dbReference type="Proteomes" id="UP000011669">
    <property type="component" value="Unassembled WGS sequence"/>
</dbReference>
<feature type="compositionally biased region" description="Basic and acidic residues" evidence="2">
    <location>
        <begin position="823"/>
        <end position="834"/>
    </location>
</feature>
<dbReference type="PANTHER" id="PTHR30121:SF11">
    <property type="entry name" value="AAA+ ATPASE DOMAIN-CONTAINING PROTEIN"/>
    <property type="match status" value="1"/>
</dbReference>
<evidence type="ECO:0000259" key="4">
    <source>
        <dbReference type="Pfam" id="PF26449"/>
    </source>
</evidence>
<evidence type="ECO:0000256" key="2">
    <source>
        <dbReference type="SAM" id="MobiDB-lite"/>
    </source>
</evidence>
<evidence type="ECO:0000313" key="6">
    <source>
        <dbReference type="Proteomes" id="UP000011669"/>
    </source>
</evidence>
<feature type="compositionally biased region" description="Low complexity" evidence="2">
    <location>
        <begin position="1311"/>
        <end position="1328"/>
    </location>
</feature>
<dbReference type="InterPro" id="IPR058441">
    <property type="entry name" value="DUF8128"/>
</dbReference>
<feature type="domain" description="DUF8128" evidence="4">
    <location>
        <begin position="12"/>
        <end position="344"/>
    </location>
</feature>
<evidence type="ECO:0000256" key="1">
    <source>
        <dbReference type="SAM" id="Coils"/>
    </source>
</evidence>
<keyword evidence="6" id="KW-1185">Reference proteome</keyword>
<dbReference type="InterPro" id="IPR019476">
    <property type="entry name" value="T4SS_TraD_DNA-bd"/>
</dbReference>
<dbReference type="InterPro" id="IPR027417">
    <property type="entry name" value="P-loop_NTPase"/>
</dbReference>
<organism evidence="5 6">
    <name type="scientific">Halococcus saccharolyticus DSM 5350</name>
    <dbReference type="NCBI Taxonomy" id="1227455"/>
    <lineage>
        <taxon>Archaea</taxon>
        <taxon>Methanobacteriati</taxon>
        <taxon>Methanobacteriota</taxon>
        <taxon>Stenosarchaea group</taxon>
        <taxon>Halobacteria</taxon>
        <taxon>Halobacteriales</taxon>
        <taxon>Halococcaceae</taxon>
        <taxon>Halococcus</taxon>
    </lineage>
</organism>
<name>M0MCQ7_9EURY</name>
<feature type="compositionally biased region" description="Acidic residues" evidence="2">
    <location>
        <begin position="1359"/>
        <end position="1414"/>
    </location>
</feature>
<evidence type="ECO:0000313" key="5">
    <source>
        <dbReference type="EMBL" id="EMA43537.1"/>
    </source>
</evidence>
<dbReference type="Pfam" id="PF10412">
    <property type="entry name" value="TrwB_AAD_bind"/>
    <property type="match status" value="1"/>
</dbReference>
<comment type="caution">
    <text evidence="5">The sequence shown here is derived from an EMBL/GenBank/DDBJ whole genome shotgun (WGS) entry which is preliminary data.</text>
</comment>
<proteinExistence type="predicted"/>
<dbReference type="CDD" id="cd01127">
    <property type="entry name" value="TrwB_TraG_TraD_VirD4"/>
    <property type="match status" value="1"/>
</dbReference>
<feature type="coiled-coil region" evidence="1">
    <location>
        <begin position="897"/>
        <end position="924"/>
    </location>
</feature>
<feature type="region of interest" description="Disordered" evidence="2">
    <location>
        <begin position="818"/>
        <end position="852"/>
    </location>
</feature>
<feature type="region of interest" description="Disordered" evidence="2">
    <location>
        <begin position="1213"/>
        <end position="1236"/>
    </location>
</feature>
<sequence length="1428" mass="160659">MPFLSRIRRSNKMTFARAATLSESTAEQFQGQAEGFDSPIYKLQPYHGENGVEQAVNLLEGLFHYQTKFGVINNSETHAFEMWFDGERTTYHYIPEDVATGENFHEQITEDYPHTNVRQSFESVPDGMFQADHALAGARFNLMRDPTYPIKSIENGGFGTRSRGNTRDPYKDLIGPFTRDDDSRIMFQLVFYPVKRGWLRRKQVNRRAEALRGEHAELLHSRDATKQEKEAARVIEEQKNRDIFGVEMRMLVSAPTEDRATNRLESLTSQIESRYRTNLNQRFYASPASSYLPGWNGRAVRDLAKSVVTRDLDRKSSIECTPEELAGLAHLPSDDVQNQHIDWTNTRAGDPVPIGTPRFDWEGENLNPIELTPHEKQDVLLSSSYQDSPYWLGRGARKATEAGIHPEQLKLHMFVGGSTGFGKTTLLKNLFTQMIRRDYGALFYDPKADDARDFVSMVPEDRRDDLVYIEIGGNREQTVGFNFLEIPGNPEPESAQFAESVEAMADDIEALVSQAGGSDEYWGPRMSRVVRNMARGMAKSGRNLTLLDMYYALIDERGRQEYAEHLSDERIEWIVDYASRQLADMDDSDIEPLIGRLQQWVESDLMRSIVSHPESTFSVEEAVAEGKIIVVRDMTSTGGTAGTLIATALIRRVWSAVQKLQDDEEREDPPMFYSILDEFDKIVSGQSSIAEILSLARAYNLSIIPACQDLTNQLRGEEGIQDAILGQCQTFANFNPQRHKEAQTIVTRHSDEVSASDLTNLPQYQFYMRNRDDNGEFTYSYKVNGFPPIDEVLDEQSASEEEVDAMIERSLEQYATERMTSQEIRDSSEFRSGGDADPEAIAAGLDSGKDEDTRQRDELFAAVERAQVRNDMIGEFVHHEKVREAWATIAEGNLGYLSETANQIEEADDEYLEQQRQNNEVHARLTPEGREVAGLVQNTGSSGSGGGLDHRWVLSQSKLAYERMGYVVSLPTQDEEGELPDGVAIMPVDPTEAETVGEMHDLENQLKTEFGEVYEYSEGRDVSIEAETSTITKPMQTMTNLRKAMDAKMKCVFTTKDGSYDEDSEAAEEIDHASLFEYWARRGERIMYDDDLDNLIFAREQDDDDNRWFYNKSKQFTIEEDPDLVALRPANESGSNETVWRDDGDEIVLADDLGEIHARFSGPKDIADPPREDFPAYYEYDKEEEGNFHVQLGGESKVYQTKDELQAEWTPVKEPFVPGVEFTDEHGEPNTPTEDDFEFVIFPDANNDEYDEPMIYEQGEVTRPLLPKEMNMPSSVVERDPDEVDTESEGESEGAGDVESEESPAAKDSNDGTTDTTAEAEATASEGSPPGDSTTSEAEEGEKEGGDSEYVSEGVKAEDGEDVEDASDATEGGDGEDGGNAEDGTLDEESASGDEEQTTSEDESTNQQDEEEGNEKEQQNQSDQLPRL</sequence>
<protein>
    <submittedName>
        <fullName evidence="5">Uncharacterized protein</fullName>
    </submittedName>
</protein>
<feature type="domain" description="Type IV secretion system coupling protein TraD DNA-binding" evidence="3">
    <location>
        <begin position="407"/>
        <end position="744"/>
    </location>
</feature>
<evidence type="ECO:0000259" key="3">
    <source>
        <dbReference type="Pfam" id="PF10412"/>
    </source>
</evidence>
<keyword evidence="1" id="KW-0175">Coiled coil</keyword>
<dbReference type="PANTHER" id="PTHR30121">
    <property type="entry name" value="UNCHARACTERIZED PROTEIN YJGR-RELATED"/>
    <property type="match status" value="1"/>
</dbReference>
<reference evidence="5 6" key="1">
    <citation type="journal article" date="2014" name="PLoS Genet.">
        <title>Phylogenetically driven sequencing of extremely halophilic archaea reveals strategies for static and dynamic osmo-response.</title>
        <authorList>
            <person name="Becker E.A."/>
            <person name="Seitzer P.M."/>
            <person name="Tritt A."/>
            <person name="Larsen D."/>
            <person name="Krusor M."/>
            <person name="Yao A.I."/>
            <person name="Wu D."/>
            <person name="Madern D."/>
            <person name="Eisen J.A."/>
            <person name="Darling A.E."/>
            <person name="Facciotti M.T."/>
        </authorList>
    </citation>
    <scope>NUCLEOTIDE SEQUENCE [LARGE SCALE GENOMIC DNA]</scope>
    <source>
        <strain evidence="5 6">DSM 5350</strain>
    </source>
</reference>
<feature type="compositionally biased region" description="Acidic residues" evidence="2">
    <location>
        <begin position="1280"/>
        <end position="1302"/>
    </location>
</feature>
<dbReference type="Gene3D" id="3.40.50.300">
    <property type="entry name" value="P-loop containing nucleotide triphosphate hydrolases"/>
    <property type="match status" value="2"/>
</dbReference>